<gene>
    <name evidence="1" type="ORF">CFP56_005638</name>
</gene>
<dbReference type="Proteomes" id="UP000237347">
    <property type="component" value="Unassembled WGS sequence"/>
</dbReference>
<proteinExistence type="predicted"/>
<feature type="non-terminal residue" evidence="1">
    <location>
        <position position="61"/>
    </location>
</feature>
<dbReference type="AlphaFoldDB" id="A0AAW0LBF8"/>
<name>A0AAW0LBF8_QUESU</name>
<dbReference type="EMBL" id="PKMF04000132">
    <property type="protein sequence ID" value="KAK7848051.1"/>
    <property type="molecule type" value="Genomic_DNA"/>
</dbReference>
<protein>
    <submittedName>
        <fullName evidence="1">Uncharacterized protein</fullName>
    </submittedName>
</protein>
<reference evidence="1 2" key="1">
    <citation type="journal article" date="2018" name="Sci. Data">
        <title>The draft genome sequence of cork oak.</title>
        <authorList>
            <person name="Ramos A.M."/>
            <person name="Usie A."/>
            <person name="Barbosa P."/>
            <person name="Barros P.M."/>
            <person name="Capote T."/>
            <person name="Chaves I."/>
            <person name="Simoes F."/>
            <person name="Abreu I."/>
            <person name="Carrasquinho I."/>
            <person name="Faro C."/>
            <person name="Guimaraes J.B."/>
            <person name="Mendonca D."/>
            <person name="Nobrega F."/>
            <person name="Rodrigues L."/>
            <person name="Saibo N.J.M."/>
            <person name="Varela M.C."/>
            <person name="Egas C."/>
            <person name="Matos J."/>
            <person name="Miguel C.M."/>
            <person name="Oliveira M.M."/>
            <person name="Ricardo C.P."/>
            <person name="Goncalves S."/>
        </authorList>
    </citation>
    <scope>NUCLEOTIDE SEQUENCE [LARGE SCALE GENOMIC DNA]</scope>
    <source>
        <strain evidence="2">cv. HL8</strain>
    </source>
</reference>
<comment type="caution">
    <text evidence="1">The sequence shown here is derived from an EMBL/GenBank/DDBJ whole genome shotgun (WGS) entry which is preliminary data.</text>
</comment>
<evidence type="ECO:0000313" key="2">
    <source>
        <dbReference type="Proteomes" id="UP000237347"/>
    </source>
</evidence>
<keyword evidence="2" id="KW-1185">Reference proteome</keyword>
<accession>A0AAW0LBF8</accession>
<evidence type="ECO:0000313" key="1">
    <source>
        <dbReference type="EMBL" id="KAK7848051.1"/>
    </source>
</evidence>
<organism evidence="1 2">
    <name type="scientific">Quercus suber</name>
    <name type="common">Cork oak</name>
    <dbReference type="NCBI Taxonomy" id="58331"/>
    <lineage>
        <taxon>Eukaryota</taxon>
        <taxon>Viridiplantae</taxon>
        <taxon>Streptophyta</taxon>
        <taxon>Embryophyta</taxon>
        <taxon>Tracheophyta</taxon>
        <taxon>Spermatophyta</taxon>
        <taxon>Magnoliopsida</taxon>
        <taxon>eudicotyledons</taxon>
        <taxon>Gunneridae</taxon>
        <taxon>Pentapetalae</taxon>
        <taxon>rosids</taxon>
        <taxon>fabids</taxon>
        <taxon>Fagales</taxon>
        <taxon>Fagaceae</taxon>
        <taxon>Quercus</taxon>
    </lineage>
</organism>
<sequence>MDSKTCFRGLKSFKHMHFHNSDIVELLPKVYASLFWEGRIEYIVYTNKMELKGDEVYHWPL</sequence>